<dbReference type="InterPro" id="IPR016193">
    <property type="entry name" value="Cytidine_deaminase-like"/>
</dbReference>
<keyword evidence="6 14" id="KW-0686">Riboflavin biosynthesis</keyword>
<keyword evidence="9 14" id="KW-0521">NADP</keyword>
<comment type="pathway">
    <text evidence="2 14">Cofactor biosynthesis; riboflavin biosynthesis; 5-amino-6-(D-ribitylamino)uracil from GTP: step 2/4.</text>
</comment>
<dbReference type="Gene3D" id="3.40.140.10">
    <property type="entry name" value="Cytidine Deaminase, domain 2"/>
    <property type="match status" value="1"/>
</dbReference>
<feature type="domain" description="CMP/dCMP-type deaminase" evidence="15">
    <location>
        <begin position="4"/>
        <end position="126"/>
    </location>
</feature>
<comment type="catalytic activity">
    <reaction evidence="13 14">
        <text>2,5-diamino-6-hydroxy-4-(5-phosphoribosylamino)-pyrimidine + H2O + H(+) = 5-amino-6-(5-phospho-D-ribosylamino)uracil + NH4(+)</text>
        <dbReference type="Rhea" id="RHEA:21868"/>
        <dbReference type="ChEBI" id="CHEBI:15377"/>
        <dbReference type="ChEBI" id="CHEBI:15378"/>
        <dbReference type="ChEBI" id="CHEBI:28938"/>
        <dbReference type="ChEBI" id="CHEBI:58453"/>
        <dbReference type="ChEBI" id="CHEBI:58614"/>
        <dbReference type="EC" id="3.5.4.26"/>
    </reaction>
</comment>
<comment type="catalytic activity">
    <reaction evidence="12 14">
        <text>5-amino-6-(5-phospho-D-ribitylamino)uracil + NADP(+) = 5-amino-6-(5-phospho-D-ribosylamino)uracil + NADPH + H(+)</text>
        <dbReference type="Rhea" id="RHEA:17845"/>
        <dbReference type="ChEBI" id="CHEBI:15378"/>
        <dbReference type="ChEBI" id="CHEBI:57783"/>
        <dbReference type="ChEBI" id="CHEBI:58349"/>
        <dbReference type="ChEBI" id="CHEBI:58421"/>
        <dbReference type="ChEBI" id="CHEBI:58453"/>
        <dbReference type="EC" id="1.1.1.193"/>
    </reaction>
</comment>
<dbReference type="InterPro" id="IPR024072">
    <property type="entry name" value="DHFR-like_dom_sf"/>
</dbReference>
<dbReference type="EMBL" id="JAVAMP010000002">
    <property type="protein sequence ID" value="MDP5273746.1"/>
    <property type="molecule type" value="Genomic_DNA"/>
</dbReference>
<keyword evidence="8 14" id="KW-0862">Zinc</keyword>
<evidence type="ECO:0000256" key="11">
    <source>
        <dbReference type="ARBA" id="ARBA00023268"/>
    </source>
</evidence>
<dbReference type="InterPro" id="IPR002125">
    <property type="entry name" value="CMP_dCMP_dom"/>
</dbReference>
<evidence type="ECO:0000256" key="7">
    <source>
        <dbReference type="ARBA" id="ARBA00022723"/>
    </source>
</evidence>
<dbReference type="EC" id="1.1.1.193" evidence="14"/>
<dbReference type="NCBIfam" id="TIGR00326">
    <property type="entry name" value="eubact_ribD"/>
    <property type="match status" value="1"/>
</dbReference>
<dbReference type="Proteomes" id="UP001231941">
    <property type="component" value="Unassembled WGS sequence"/>
</dbReference>
<evidence type="ECO:0000256" key="10">
    <source>
        <dbReference type="ARBA" id="ARBA00023002"/>
    </source>
</evidence>
<dbReference type="PIRSF" id="PIRSF006769">
    <property type="entry name" value="RibD"/>
    <property type="match status" value="1"/>
</dbReference>
<dbReference type="PANTHER" id="PTHR38011">
    <property type="entry name" value="DIHYDROFOLATE REDUCTASE FAMILY PROTEIN (AFU_ORTHOLOGUE AFUA_8G06820)"/>
    <property type="match status" value="1"/>
</dbReference>
<evidence type="ECO:0000256" key="1">
    <source>
        <dbReference type="ARBA" id="ARBA00002151"/>
    </source>
</evidence>
<dbReference type="RefSeq" id="WP_305991048.1">
    <property type="nucleotide sequence ID" value="NZ_JAVAMP010000002.1"/>
</dbReference>
<accession>A0ABT9IWK1</accession>
<dbReference type="InterPro" id="IPR002734">
    <property type="entry name" value="RibDG_C"/>
</dbReference>
<evidence type="ECO:0000256" key="5">
    <source>
        <dbReference type="ARBA" id="ARBA00007417"/>
    </source>
</evidence>
<dbReference type="SUPFAM" id="SSF53927">
    <property type="entry name" value="Cytidine deaminase-like"/>
    <property type="match status" value="1"/>
</dbReference>
<organism evidence="16 17">
    <name type="scientific">Chengkuizengella axinellae</name>
    <dbReference type="NCBI Taxonomy" id="3064388"/>
    <lineage>
        <taxon>Bacteria</taxon>
        <taxon>Bacillati</taxon>
        <taxon>Bacillota</taxon>
        <taxon>Bacilli</taxon>
        <taxon>Bacillales</taxon>
        <taxon>Paenibacillaceae</taxon>
        <taxon>Chengkuizengella</taxon>
    </lineage>
</organism>
<keyword evidence="7 14" id="KW-0479">Metal-binding</keyword>
<name>A0ABT9IWK1_9BACL</name>
<dbReference type="PROSITE" id="PS00903">
    <property type="entry name" value="CYT_DCMP_DEAMINASES_1"/>
    <property type="match status" value="1"/>
</dbReference>
<keyword evidence="17" id="KW-1185">Reference proteome</keyword>
<comment type="similarity">
    <text evidence="5 14">In the C-terminal section; belongs to the HTP reductase family.</text>
</comment>
<evidence type="ECO:0000256" key="2">
    <source>
        <dbReference type="ARBA" id="ARBA00004882"/>
    </source>
</evidence>
<dbReference type="Gene3D" id="3.40.430.10">
    <property type="entry name" value="Dihydrofolate Reductase, subunit A"/>
    <property type="match status" value="1"/>
</dbReference>
<evidence type="ECO:0000313" key="16">
    <source>
        <dbReference type="EMBL" id="MDP5273746.1"/>
    </source>
</evidence>
<dbReference type="InterPro" id="IPR004794">
    <property type="entry name" value="Eubact_RibD"/>
</dbReference>
<dbReference type="GO" id="GO:0008835">
    <property type="term" value="F:diaminohydroxyphosphoribosylaminopyrimidine deaminase activity"/>
    <property type="evidence" value="ECO:0007669"/>
    <property type="project" value="UniProtKB-EC"/>
</dbReference>
<dbReference type="CDD" id="cd01284">
    <property type="entry name" value="Riboflavin_deaminase-reductase"/>
    <property type="match status" value="1"/>
</dbReference>
<keyword evidence="11" id="KW-0511">Multifunctional enzyme</keyword>
<comment type="cofactor">
    <cofactor evidence="14">
        <name>Zn(2+)</name>
        <dbReference type="ChEBI" id="CHEBI:29105"/>
    </cofactor>
    <text evidence="14">Binds 1 zinc ion.</text>
</comment>
<evidence type="ECO:0000256" key="13">
    <source>
        <dbReference type="ARBA" id="ARBA00049886"/>
    </source>
</evidence>
<dbReference type="SUPFAM" id="SSF53597">
    <property type="entry name" value="Dihydrofolate reductase-like"/>
    <property type="match status" value="1"/>
</dbReference>
<dbReference type="Pfam" id="PF00383">
    <property type="entry name" value="dCMP_cyt_deam_1"/>
    <property type="match status" value="1"/>
</dbReference>
<comment type="similarity">
    <text evidence="4 14">In the N-terminal section; belongs to the cytidine and deoxycytidylate deaminase family.</text>
</comment>
<comment type="pathway">
    <text evidence="3 14">Cofactor biosynthesis; riboflavin biosynthesis; 5-amino-6-(D-ribitylamino)uracil from GTP: step 3/4.</text>
</comment>
<proteinExistence type="inferred from homology"/>
<dbReference type="Pfam" id="PF01872">
    <property type="entry name" value="RibD_C"/>
    <property type="match status" value="1"/>
</dbReference>
<dbReference type="EC" id="3.5.4.26" evidence="14"/>
<gene>
    <name evidence="16" type="primary">ribD</name>
    <name evidence="16" type="ORF">Q5Y73_06500</name>
</gene>
<evidence type="ECO:0000256" key="9">
    <source>
        <dbReference type="ARBA" id="ARBA00022857"/>
    </source>
</evidence>
<dbReference type="PANTHER" id="PTHR38011:SF7">
    <property type="entry name" value="2,5-DIAMINO-6-RIBOSYLAMINO-4(3H)-PYRIMIDINONE 5'-PHOSPHATE REDUCTASE"/>
    <property type="match status" value="1"/>
</dbReference>
<evidence type="ECO:0000256" key="3">
    <source>
        <dbReference type="ARBA" id="ARBA00004910"/>
    </source>
</evidence>
<protein>
    <recommendedName>
        <fullName evidence="14">Riboflavin biosynthesis protein RibD</fullName>
    </recommendedName>
    <domain>
        <recommendedName>
            <fullName evidence="14">Diaminohydroxyphosphoribosylaminopyrimidine deaminase</fullName>
            <shortName evidence="14">DRAP deaminase</shortName>
            <ecNumber evidence="14">3.5.4.26</ecNumber>
        </recommendedName>
        <alternativeName>
            <fullName evidence="14">Riboflavin-specific deaminase</fullName>
        </alternativeName>
    </domain>
    <domain>
        <recommendedName>
            <fullName evidence="14">5-amino-6-(5-phosphoribosylamino)uracil reductase</fullName>
            <ecNumber evidence="14">1.1.1.193</ecNumber>
        </recommendedName>
        <alternativeName>
            <fullName evidence="14">HTP reductase</fullName>
        </alternativeName>
    </domain>
</protein>
<dbReference type="PROSITE" id="PS51747">
    <property type="entry name" value="CYT_DCMP_DEAMINASES_2"/>
    <property type="match status" value="1"/>
</dbReference>
<evidence type="ECO:0000256" key="8">
    <source>
        <dbReference type="ARBA" id="ARBA00022833"/>
    </source>
</evidence>
<evidence type="ECO:0000313" key="17">
    <source>
        <dbReference type="Proteomes" id="UP001231941"/>
    </source>
</evidence>
<evidence type="ECO:0000256" key="6">
    <source>
        <dbReference type="ARBA" id="ARBA00022619"/>
    </source>
</evidence>
<keyword evidence="14 16" id="KW-0378">Hydrolase</keyword>
<dbReference type="InterPro" id="IPR016192">
    <property type="entry name" value="APOBEC/CMP_deaminase_Zn-bd"/>
</dbReference>
<dbReference type="InterPro" id="IPR011549">
    <property type="entry name" value="RibD_C"/>
</dbReference>
<evidence type="ECO:0000259" key="15">
    <source>
        <dbReference type="PROSITE" id="PS51747"/>
    </source>
</evidence>
<dbReference type="InterPro" id="IPR050765">
    <property type="entry name" value="Riboflavin_Biosynth_HTPR"/>
</dbReference>
<dbReference type="GO" id="GO:0008703">
    <property type="term" value="F:5-amino-6-(5-phosphoribosylamino)uracil reductase activity"/>
    <property type="evidence" value="ECO:0007669"/>
    <property type="project" value="UniProtKB-EC"/>
</dbReference>
<sequence>MNQLNDETYMKLALQMAETTKGQTELNPVVGCIIVKNGRVVGMGAHLKMGTAHAEVQALRMAGEEAEDSTVYVTLEPCSHHGRTPPCAERLVEEKVKRVVVACKDPNPNVAGRGIQILQNAGINVEVGLLEQEAIQLNEMFNKYITTKMPFVTLKTASTLDGKIASKTGDSKWITNEGSREYVHSLRHQHQAIMVGVETVIADDPSLTTRLVVEGIHPIRIVVDSNLRTPISSKVVQDHTVKTIMLSTENVSENKIKQFEKLGSEVLKCGNEEQVNLPLALQQLAERGIGSILLEGGGRLNGAMLEAQLIDKIILFYAPKIIGGELAPNNFSITGFEKMSEAIVLENMQTKTFKNDICITGYPNYGGGKI</sequence>
<comment type="function">
    <text evidence="1 14">Converts 2,5-diamino-6-(ribosylamino)-4(3h)-pyrimidinone 5'-phosphate into 5-amino-6-(ribosylamino)-2,4(1h,3h)-pyrimidinedione 5'-phosphate.</text>
</comment>
<reference evidence="16 17" key="1">
    <citation type="submission" date="2023-08" db="EMBL/GenBank/DDBJ databases">
        <authorList>
            <person name="Park J.-S."/>
        </authorList>
    </citation>
    <scope>NUCLEOTIDE SEQUENCE [LARGE SCALE GENOMIC DNA]</scope>
    <source>
        <strain evidence="16 17">2205SS18-9</strain>
    </source>
</reference>
<evidence type="ECO:0000256" key="12">
    <source>
        <dbReference type="ARBA" id="ARBA00049861"/>
    </source>
</evidence>
<evidence type="ECO:0000256" key="4">
    <source>
        <dbReference type="ARBA" id="ARBA00005259"/>
    </source>
</evidence>
<comment type="caution">
    <text evidence="16">The sequence shown here is derived from an EMBL/GenBank/DDBJ whole genome shotgun (WGS) entry which is preliminary data.</text>
</comment>
<evidence type="ECO:0000256" key="14">
    <source>
        <dbReference type="PIRNR" id="PIRNR006769"/>
    </source>
</evidence>
<dbReference type="NCBIfam" id="TIGR00227">
    <property type="entry name" value="ribD_Cterm"/>
    <property type="match status" value="1"/>
</dbReference>
<keyword evidence="10 14" id="KW-0560">Oxidoreductase</keyword>